<dbReference type="InterPro" id="IPR011852">
    <property type="entry name" value="TRAP_TAXI"/>
</dbReference>
<protein>
    <submittedName>
        <fullName evidence="2">TRAP transporter solute receptor, TAXI family</fullName>
    </submittedName>
</protein>
<dbReference type="NCBIfam" id="TIGR02122">
    <property type="entry name" value="TRAP_TAXI"/>
    <property type="match status" value="1"/>
</dbReference>
<dbReference type="AlphaFoldDB" id="A0A6J4R6Z3"/>
<reference evidence="2" key="1">
    <citation type="submission" date="2020-02" db="EMBL/GenBank/DDBJ databases">
        <authorList>
            <person name="Meier V. D."/>
        </authorList>
    </citation>
    <scope>NUCLEOTIDE SEQUENCE</scope>
    <source>
        <strain evidence="2">AVDCRST_MAG25</strain>
    </source>
</reference>
<keyword evidence="2" id="KW-0675">Receptor</keyword>
<evidence type="ECO:0000313" key="2">
    <source>
        <dbReference type="EMBL" id="CAA9461993.1"/>
    </source>
</evidence>
<dbReference type="EMBL" id="CADCVI010000062">
    <property type="protein sequence ID" value="CAA9461993.1"/>
    <property type="molecule type" value="Genomic_DNA"/>
</dbReference>
<gene>
    <name evidence="2" type="ORF">AVDCRST_MAG25-996</name>
</gene>
<evidence type="ECO:0000256" key="1">
    <source>
        <dbReference type="SAM" id="MobiDB-lite"/>
    </source>
</evidence>
<feature type="region of interest" description="Disordered" evidence="1">
    <location>
        <begin position="1"/>
        <end position="31"/>
    </location>
</feature>
<dbReference type="SUPFAM" id="SSF53850">
    <property type="entry name" value="Periplasmic binding protein-like II"/>
    <property type="match status" value="1"/>
</dbReference>
<sequence length="364" mass="38441">MWGAHIVSKGRSGRGRGDPSSFSSGPGSTEKGKGIFMRKVLRGGVPRLLRIAPAMAATLLVVGLLAACSGGAPGSGQRLSIATGGTGGVYFVYGGGLAEQITQNMEGYEAAAESTSASVDNMTLIGNEDSDMAFALADTASDAVEGKESFEEPVPARALAQLYDNYTQVVALEDSGIQTIEDLRGKRVSLGSPNSGTEVIALRLLEAAGINPDSDIERQPLSVEDSVAAIRDGTIDAFFWSGGLPTSSLTDLATSDPLVLLPTAEYAGALQQEYGEAYKEAPIPAGTYEGFDEEVQTIAVPNFLVVNESMDEETAYQITKLLFDRKAELERVHPEAKNLDLEKAQDVAPLELHPGAQRYYDEAG</sequence>
<feature type="compositionally biased region" description="Low complexity" evidence="1">
    <location>
        <begin position="18"/>
        <end position="28"/>
    </location>
</feature>
<dbReference type="PANTHER" id="PTHR42941">
    <property type="entry name" value="SLL1037 PROTEIN"/>
    <property type="match status" value="1"/>
</dbReference>
<dbReference type="CDD" id="cd13569">
    <property type="entry name" value="PBP2_TAXI_TRAP_like_1"/>
    <property type="match status" value="1"/>
</dbReference>
<organism evidence="2">
    <name type="scientific">uncultured Rubrobacteraceae bacterium</name>
    <dbReference type="NCBI Taxonomy" id="349277"/>
    <lineage>
        <taxon>Bacteria</taxon>
        <taxon>Bacillati</taxon>
        <taxon>Actinomycetota</taxon>
        <taxon>Rubrobacteria</taxon>
        <taxon>Rubrobacterales</taxon>
        <taxon>Rubrobacteraceae</taxon>
        <taxon>environmental samples</taxon>
    </lineage>
</organism>
<dbReference type="Pfam" id="PF16868">
    <property type="entry name" value="NMT1_3"/>
    <property type="match status" value="1"/>
</dbReference>
<proteinExistence type="predicted"/>
<dbReference type="Gene3D" id="3.40.190.10">
    <property type="entry name" value="Periplasmic binding protein-like II"/>
    <property type="match status" value="2"/>
</dbReference>
<name>A0A6J4R6Z3_9ACTN</name>
<accession>A0A6J4R6Z3</accession>
<dbReference type="PANTHER" id="PTHR42941:SF1">
    <property type="entry name" value="SLL1037 PROTEIN"/>
    <property type="match status" value="1"/>
</dbReference>